<organism evidence="2 3">
    <name type="scientific">Cercophora newfieldiana</name>
    <dbReference type="NCBI Taxonomy" id="92897"/>
    <lineage>
        <taxon>Eukaryota</taxon>
        <taxon>Fungi</taxon>
        <taxon>Dikarya</taxon>
        <taxon>Ascomycota</taxon>
        <taxon>Pezizomycotina</taxon>
        <taxon>Sordariomycetes</taxon>
        <taxon>Sordariomycetidae</taxon>
        <taxon>Sordariales</taxon>
        <taxon>Lasiosphaeriaceae</taxon>
        <taxon>Cercophora</taxon>
    </lineage>
</organism>
<dbReference type="EMBL" id="JAULSV010000001">
    <property type="protein sequence ID" value="KAK0656231.1"/>
    <property type="molecule type" value="Genomic_DNA"/>
</dbReference>
<protein>
    <recommendedName>
        <fullName evidence="4">Myb-like domain-containing protein</fullName>
    </recommendedName>
</protein>
<sequence>MGLPWTEEDDRKLIEGRNLGLTHEYISERRHSRAACVSRYMGLKRRFAEDQAEAAAGASTSSGDNGISAPSANVGHDDGNNPAMRYATTSGGLIGHYNYGGAGISSGGATHGYATGCITDAETTTRGTANGPSAELVAGTTAGSVAEHVTGSASGFIAELAAGGTANWEGFDTGTSNTAQDEIPAYYLDPYYTDPSLFSIETATNINWSDFET</sequence>
<evidence type="ECO:0008006" key="4">
    <source>
        <dbReference type="Google" id="ProtNLM"/>
    </source>
</evidence>
<dbReference type="Proteomes" id="UP001174936">
    <property type="component" value="Unassembled WGS sequence"/>
</dbReference>
<comment type="caution">
    <text evidence="2">The sequence shown here is derived from an EMBL/GenBank/DDBJ whole genome shotgun (WGS) entry which is preliminary data.</text>
</comment>
<keyword evidence="3" id="KW-1185">Reference proteome</keyword>
<reference evidence="2" key="1">
    <citation type="submission" date="2023-06" db="EMBL/GenBank/DDBJ databases">
        <title>Genome-scale phylogeny and comparative genomics of the fungal order Sordariales.</title>
        <authorList>
            <consortium name="Lawrence Berkeley National Laboratory"/>
            <person name="Hensen N."/>
            <person name="Bonometti L."/>
            <person name="Westerberg I."/>
            <person name="Brannstrom I.O."/>
            <person name="Guillou S."/>
            <person name="Cros-Aarteil S."/>
            <person name="Calhoun S."/>
            <person name="Haridas S."/>
            <person name="Kuo A."/>
            <person name="Mondo S."/>
            <person name="Pangilinan J."/>
            <person name="Riley R."/>
            <person name="Labutti K."/>
            <person name="Andreopoulos B."/>
            <person name="Lipzen A."/>
            <person name="Chen C."/>
            <person name="Yanf M."/>
            <person name="Daum C."/>
            <person name="Ng V."/>
            <person name="Clum A."/>
            <person name="Steindorff A."/>
            <person name="Ohm R."/>
            <person name="Martin F."/>
            <person name="Silar P."/>
            <person name="Natvig D."/>
            <person name="Lalanne C."/>
            <person name="Gautier V."/>
            <person name="Ament-Velasquez S.L."/>
            <person name="Kruys A."/>
            <person name="Hutchinson M.I."/>
            <person name="Powell A.J."/>
            <person name="Barry K."/>
            <person name="Miller A.N."/>
            <person name="Grigoriev I.V."/>
            <person name="Debuchy R."/>
            <person name="Gladieux P."/>
            <person name="Thoren M.H."/>
            <person name="Johannesson H."/>
        </authorList>
    </citation>
    <scope>NUCLEOTIDE SEQUENCE</scope>
    <source>
        <strain evidence="2">SMH2532-1</strain>
    </source>
</reference>
<proteinExistence type="predicted"/>
<evidence type="ECO:0000313" key="2">
    <source>
        <dbReference type="EMBL" id="KAK0656231.1"/>
    </source>
</evidence>
<gene>
    <name evidence="2" type="ORF">B0T16DRAFT_384974</name>
</gene>
<feature type="compositionally biased region" description="Low complexity" evidence="1">
    <location>
        <begin position="54"/>
        <end position="64"/>
    </location>
</feature>
<name>A0AA39YQV5_9PEZI</name>
<dbReference type="AlphaFoldDB" id="A0AA39YQV5"/>
<evidence type="ECO:0000313" key="3">
    <source>
        <dbReference type="Proteomes" id="UP001174936"/>
    </source>
</evidence>
<feature type="region of interest" description="Disordered" evidence="1">
    <location>
        <begin position="54"/>
        <end position="81"/>
    </location>
</feature>
<accession>A0AA39YQV5</accession>
<evidence type="ECO:0000256" key="1">
    <source>
        <dbReference type="SAM" id="MobiDB-lite"/>
    </source>
</evidence>